<feature type="domain" description="U1-type" evidence="1">
    <location>
        <begin position="57"/>
        <end position="91"/>
    </location>
</feature>
<evidence type="ECO:0000313" key="2">
    <source>
        <dbReference type="EMBL" id="KAG7306562.1"/>
    </source>
</evidence>
<comment type="caution">
    <text evidence="2">The sequence shown here is derived from an EMBL/GenBank/DDBJ whole genome shotgun (WGS) entry which is preliminary data.</text>
</comment>
<dbReference type="SUPFAM" id="SSF57667">
    <property type="entry name" value="beta-beta-alpha zinc fingers"/>
    <property type="match status" value="1"/>
</dbReference>
<dbReference type="Proteomes" id="UP000823941">
    <property type="component" value="Chromosome 11"/>
</dbReference>
<accession>A0ABQ7QNE5</accession>
<organism evidence="2 3">
    <name type="scientific">Plutella xylostella</name>
    <name type="common">Diamondback moth</name>
    <name type="synonym">Plutella maculipennis</name>
    <dbReference type="NCBI Taxonomy" id="51655"/>
    <lineage>
        <taxon>Eukaryota</taxon>
        <taxon>Metazoa</taxon>
        <taxon>Ecdysozoa</taxon>
        <taxon>Arthropoda</taxon>
        <taxon>Hexapoda</taxon>
        <taxon>Insecta</taxon>
        <taxon>Pterygota</taxon>
        <taxon>Neoptera</taxon>
        <taxon>Endopterygota</taxon>
        <taxon>Lepidoptera</taxon>
        <taxon>Glossata</taxon>
        <taxon>Ditrysia</taxon>
        <taxon>Yponomeutoidea</taxon>
        <taxon>Plutellidae</taxon>
        <taxon>Plutella</taxon>
    </lineage>
</organism>
<dbReference type="InterPro" id="IPR003604">
    <property type="entry name" value="Matrin/U1-like-C_Znf_C2H2"/>
</dbReference>
<protein>
    <recommendedName>
        <fullName evidence="1">U1-type domain-containing protein</fullName>
    </recommendedName>
</protein>
<evidence type="ECO:0000259" key="1">
    <source>
        <dbReference type="SMART" id="SM00451"/>
    </source>
</evidence>
<dbReference type="EMBL" id="JAHIBW010000011">
    <property type="protein sequence ID" value="KAG7306562.1"/>
    <property type="molecule type" value="Genomic_DNA"/>
</dbReference>
<sequence>MSLPPLRQPKHFQYKPLEHPKQKEVTKTPVDYVIVTLKSDSKLVVASDAYHGILTVGGMFKCVVCDVSMENMNIKDLHKLSPQHKKKLMECPHLEDFSIHLLRQINPDNYYCTICNVVVSKYITVRHVSTEAHKEELNKAKNRAAFYKSVD</sequence>
<reference evidence="2 3" key="1">
    <citation type="submission" date="2021-06" db="EMBL/GenBank/DDBJ databases">
        <title>A haploid diamondback moth (Plutella xylostella L.) genome assembly resolves 31 chromosomes and identifies a diamide resistance mutation.</title>
        <authorList>
            <person name="Ward C.M."/>
            <person name="Perry K.D."/>
            <person name="Baker G."/>
            <person name="Powis K."/>
            <person name="Heckel D.G."/>
            <person name="Baxter S.W."/>
        </authorList>
    </citation>
    <scope>NUCLEOTIDE SEQUENCE [LARGE SCALE GENOMIC DNA]</scope>
    <source>
        <strain evidence="2 3">LV</strain>
        <tissue evidence="2">Single pupa</tissue>
    </source>
</reference>
<gene>
    <name evidence="2" type="ORF">JYU34_007930</name>
</gene>
<dbReference type="InterPro" id="IPR036236">
    <property type="entry name" value="Znf_C2H2_sf"/>
</dbReference>
<keyword evidence="3" id="KW-1185">Reference proteome</keyword>
<name>A0ABQ7QNE5_PLUXY</name>
<proteinExistence type="predicted"/>
<dbReference type="SMART" id="SM00451">
    <property type="entry name" value="ZnF_U1"/>
    <property type="match status" value="2"/>
</dbReference>
<feature type="domain" description="U1-type" evidence="1">
    <location>
        <begin position="107"/>
        <end position="140"/>
    </location>
</feature>
<evidence type="ECO:0000313" key="3">
    <source>
        <dbReference type="Proteomes" id="UP000823941"/>
    </source>
</evidence>